<dbReference type="Gene3D" id="3.30.1370.10">
    <property type="entry name" value="K Homology domain, type 1"/>
    <property type="match status" value="1"/>
</dbReference>
<name>A0A9L0S9W4_HORSE</name>
<dbReference type="Ensembl" id="ENSECAT00000117853.1">
    <property type="protein sequence ID" value="ENSECAP00000072938.1"/>
    <property type="gene ID" value="ENSECAG00000021541.4"/>
</dbReference>
<dbReference type="Proteomes" id="UP000002281">
    <property type="component" value="Chromosome 20"/>
</dbReference>
<sequence length="123" mass="13810">MEEEKYLPELMAEKDSLDPSFVHASRLLAEEIEKFQGSDGKKEDEEKKYLDVISNKNIKLSERVLIPVKQYPKVVSHLLSTGKLITTSKVSLKCKCLFMESKPVSLLKGPVGATKAYPSRPSL</sequence>
<dbReference type="AlphaFoldDB" id="A0A9L0S9W4"/>
<dbReference type="GO" id="GO:0003723">
    <property type="term" value="F:RNA binding"/>
    <property type="evidence" value="ECO:0007669"/>
    <property type="project" value="InterPro"/>
</dbReference>
<organism evidence="2 3">
    <name type="scientific">Equus caballus</name>
    <name type="common">Horse</name>
    <dbReference type="NCBI Taxonomy" id="9796"/>
    <lineage>
        <taxon>Eukaryota</taxon>
        <taxon>Metazoa</taxon>
        <taxon>Chordata</taxon>
        <taxon>Craniata</taxon>
        <taxon>Vertebrata</taxon>
        <taxon>Euteleostomi</taxon>
        <taxon>Mammalia</taxon>
        <taxon>Eutheria</taxon>
        <taxon>Laurasiatheria</taxon>
        <taxon>Perissodactyla</taxon>
        <taxon>Equidae</taxon>
        <taxon>Equus</taxon>
    </lineage>
</organism>
<reference evidence="2" key="3">
    <citation type="submission" date="2025-09" db="UniProtKB">
        <authorList>
            <consortium name="Ensembl"/>
        </authorList>
    </citation>
    <scope>IDENTIFICATION</scope>
    <source>
        <strain evidence="2">Thoroughbred</strain>
    </source>
</reference>
<keyword evidence="3" id="KW-1185">Reference proteome</keyword>
<dbReference type="InterPro" id="IPR045071">
    <property type="entry name" value="BBP-like"/>
</dbReference>
<accession>A0A9L0S9W4</accession>
<proteinExistence type="predicted"/>
<dbReference type="PANTHER" id="PTHR11208:SF34">
    <property type="entry name" value="KH DOMAIN-CONTAINING, RNA-BINDING, SIGNAL TRANSDUCTION-ASSOCIATED PROTEIN 2"/>
    <property type="match status" value="1"/>
</dbReference>
<reference evidence="2 3" key="1">
    <citation type="journal article" date="2009" name="Science">
        <title>Genome sequence, comparative analysis, and population genetics of the domestic horse.</title>
        <authorList>
            <consortium name="Broad Institute Genome Sequencing Platform"/>
            <consortium name="Broad Institute Whole Genome Assembly Team"/>
            <person name="Wade C.M."/>
            <person name="Giulotto E."/>
            <person name="Sigurdsson S."/>
            <person name="Zoli M."/>
            <person name="Gnerre S."/>
            <person name="Imsland F."/>
            <person name="Lear T.L."/>
            <person name="Adelson D.L."/>
            <person name="Bailey E."/>
            <person name="Bellone R.R."/>
            <person name="Bloecker H."/>
            <person name="Distl O."/>
            <person name="Edgar R.C."/>
            <person name="Garber M."/>
            <person name="Leeb T."/>
            <person name="Mauceli E."/>
            <person name="MacLeod J.N."/>
            <person name="Penedo M.C.T."/>
            <person name="Raison J.M."/>
            <person name="Sharpe T."/>
            <person name="Vogel J."/>
            <person name="Andersson L."/>
            <person name="Antczak D.F."/>
            <person name="Biagi T."/>
            <person name="Binns M.M."/>
            <person name="Chowdhary B.P."/>
            <person name="Coleman S.J."/>
            <person name="Della Valle G."/>
            <person name="Fryc S."/>
            <person name="Guerin G."/>
            <person name="Hasegawa T."/>
            <person name="Hill E.W."/>
            <person name="Jurka J."/>
            <person name="Kiialainen A."/>
            <person name="Lindgren G."/>
            <person name="Liu J."/>
            <person name="Magnani E."/>
            <person name="Mickelson J.R."/>
            <person name="Murray J."/>
            <person name="Nergadze S.G."/>
            <person name="Onofrio R."/>
            <person name="Pedroni S."/>
            <person name="Piras M.F."/>
            <person name="Raudsepp T."/>
            <person name="Rocchi M."/>
            <person name="Roeed K.H."/>
            <person name="Ryder O.A."/>
            <person name="Searle S."/>
            <person name="Skow L."/>
            <person name="Swinburne J.E."/>
            <person name="Syvaenen A.C."/>
            <person name="Tozaki T."/>
            <person name="Valberg S.J."/>
            <person name="Vaudin M."/>
            <person name="White J.R."/>
            <person name="Zody M.C."/>
            <person name="Lander E.S."/>
            <person name="Lindblad-Toh K."/>
        </authorList>
    </citation>
    <scope>NUCLEOTIDE SEQUENCE [LARGE SCALE GENOMIC DNA]</scope>
    <source>
        <strain evidence="2 3">Thoroughbred</strain>
    </source>
</reference>
<evidence type="ECO:0000313" key="2">
    <source>
        <dbReference type="Ensembl" id="ENSECAP00000072938.1"/>
    </source>
</evidence>
<evidence type="ECO:0000259" key="1">
    <source>
        <dbReference type="Pfam" id="PF16274"/>
    </source>
</evidence>
<protein>
    <submittedName>
        <fullName evidence="2">KH RNA binding domain containing, signal transduction associated 2</fullName>
    </submittedName>
</protein>
<reference evidence="2" key="2">
    <citation type="submission" date="2025-08" db="UniProtKB">
        <authorList>
            <consortium name="Ensembl"/>
        </authorList>
    </citation>
    <scope>IDENTIFICATION</scope>
    <source>
        <strain evidence="2">Thoroughbred</strain>
    </source>
</reference>
<dbReference type="PANTHER" id="PTHR11208">
    <property type="entry name" value="RNA-BINDING PROTEIN RELATED"/>
    <property type="match status" value="1"/>
</dbReference>
<feature type="domain" description="KHDRBS Qua1" evidence="1">
    <location>
        <begin position="5"/>
        <end position="57"/>
    </location>
</feature>
<dbReference type="GeneTree" id="ENSGT00940000157134"/>
<dbReference type="InterPro" id="IPR036612">
    <property type="entry name" value="KH_dom_type_1_sf"/>
</dbReference>
<dbReference type="Pfam" id="PF16274">
    <property type="entry name" value="Qua1"/>
    <property type="match status" value="1"/>
</dbReference>
<dbReference type="InterPro" id="IPR032571">
    <property type="entry name" value="Qua1_dom"/>
</dbReference>
<gene>
    <name evidence="2" type="primary">KHDRBS2</name>
</gene>
<evidence type="ECO:0000313" key="3">
    <source>
        <dbReference type="Proteomes" id="UP000002281"/>
    </source>
</evidence>